<reference evidence="4 5" key="1">
    <citation type="submission" date="2020-10" db="EMBL/GenBank/DDBJ databases">
        <title>Plant Genome Project.</title>
        <authorList>
            <person name="Zhang R.-G."/>
        </authorList>
    </citation>
    <scope>NUCLEOTIDE SEQUENCE [LARGE SCALE GENOMIC DNA]</scope>
    <source>
        <strain evidence="4">FAFU-HL-1</strain>
        <tissue evidence="4">Leaf</tissue>
    </source>
</reference>
<dbReference type="InterPro" id="IPR036497">
    <property type="entry name" value="GLTP_sf"/>
</dbReference>
<keyword evidence="1" id="KW-0813">Transport</keyword>
<keyword evidence="5" id="KW-1185">Reference proteome</keyword>
<accession>A0A835MU59</accession>
<dbReference type="GO" id="GO:0005829">
    <property type="term" value="C:cytosol"/>
    <property type="evidence" value="ECO:0007669"/>
    <property type="project" value="TreeGrafter"/>
</dbReference>
<protein>
    <recommendedName>
        <fullName evidence="3">CRIB domain-containing protein</fullName>
    </recommendedName>
</protein>
<feature type="compositionally biased region" description="Polar residues" evidence="2">
    <location>
        <begin position="390"/>
        <end position="409"/>
    </location>
</feature>
<dbReference type="Pfam" id="PF08718">
    <property type="entry name" value="GLTP"/>
    <property type="match status" value="1"/>
</dbReference>
<dbReference type="InterPro" id="IPR014830">
    <property type="entry name" value="Glycolipid_transfer_prot_dom"/>
</dbReference>
<evidence type="ECO:0000256" key="2">
    <source>
        <dbReference type="SAM" id="MobiDB-lite"/>
    </source>
</evidence>
<comment type="caution">
    <text evidence="4">The sequence shown here is derived from an EMBL/GenBank/DDBJ whole genome shotgun (WGS) entry which is preliminary data.</text>
</comment>
<evidence type="ECO:0000259" key="3">
    <source>
        <dbReference type="PROSITE" id="PS50108"/>
    </source>
</evidence>
<feature type="compositionally biased region" description="Low complexity" evidence="2">
    <location>
        <begin position="420"/>
        <end position="431"/>
    </location>
</feature>
<dbReference type="Gene3D" id="1.10.3520.10">
    <property type="entry name" value="Glycolipid transfer protein"/>
    <property type="match status" value="1"/>
</dbReference>
<dbReference type="CDD" id="cd00132">
    <property type="entry name" value="CRIB"/>
    <property type="match status" value="1"/>
</dbReference>
<evidence type="ECO:0000256" key="1">
    <source>
        <dbReference type="ARBA" id="ARBA00022448"/>
    </source>
</evidence>
<dbReference type="PROSITE" id="PS50108">
    <property type="entry name" value="CRIB"/>
    <property type="match status" value="1"/>
</dbReference>
<proteinExistence type="predicted"/>
<dbReference type="Pfam" id="PF00786">
    <property type="entry name" value="PBD"/>
    <property type="match status" value="1"/>
</dbReference>
<dbReference type="SMART" id="SM00285">
    <property type="entry name" value="PBD"/>
    <property type="match status" value="1"/>
</dbReference>
<dbReference type="EMBL" id="JADGMS010000010">
    <property type="protein sequence ID" value="KAF9673581.1"/>
    <property type="molecule type" value="Genomic_DNA"/>
</dbReference>
<organism evidence="4 5">
    <name type="scientific">Salix dunnii</name>
    <dbReference type="NCBI Taxonomy" id="1413687"/>
    <lineage>
        <taxon>Eukaryota</taxon>
        <taxon>Viridiplantae</taxon>
        <taxon>Streptophyta</taxon>
        <taxon>Embryophyta</taxon>
        <taxon>Tracheophyta</taxon>
        <taxon>Spermatophyta</taxon>
        <taxon>Magnoliopsida</taxon>
        <taxon>eudicotyledons</taxon>
        <taxon>Gunneridae</taxon>
        <taxon>Pentapetalae</taxon>
        <taxon>rosids</taxon>
        <taxon>fabids</taxon>
        <taxon>Malpighiales</taxon>
        <taxon>Salicaceae</taxon>
        <taxon>Saliceae</taxon>
        <taxon>Salix</taxon>
    </lineage>
</organism>
<feature type="region of interest" description="Disordered" evidence="2">
    <location>
        <begin position="389"/>
        <end position="573"/>
    </location>
</feature>
<dbReference type="AlphaFoldDB" id="A0A835MU59"/>
<dbReference type="SUPFAM" id="SSF110004">
    <property type="entry name" value="Glycolipid transfer protein, GLTP"/>
    <property type="match status" value="1"/>
</dbReference>
<feature type="compositionally biased region" description="Polar residues" evidence="2">
    <location>
        <begin position="445"/>
        <end position="459"/>
    </location>
</feature>
<dbReference type="GO" id="GO:1902388">
    <property type="term" value="F:ceramide 1-phosphate transfer activity"/>
    <property type="evidence" value="ECO:0007669"/>
    <property type="project" value="TreeGrafter"/>
</dbReference>
<evidence type="ECO:0000313" key="5">
    <source>
        <dbReference type="Proteomes" id="UP000657918"/>
    </source>
</evidence>
<feature type="compositionally biased region" description="Basic and acidic residues" evidence="2">
    <location>
        <begin position="432"/>
        <end position="441"/>
    </location>
</feature>
<dbReference type="Proteomes" id="UP000657918">
    <property type="component" value="Unassembled WGS sequence"/>
</dbReference>
<sequence length="573" mass="62953">MEEAGQGTVFAPSLEGMKHVRSDNGEMLTKPFLDVCKKILPVIDKFGAAMALVKSDIGGNITRLETKYLSDPSKYNQLYTMVQEEVDAKTAKGSSSCANGLLWLTRAMDFLVELFRDLLAHPDWTMSQACSDSYGKTLKKFHGWLASSSFTVAMKLAPDRKKFMEVIAGTGDVAADMEKFCTIFPPFLEENHKFLFHLMPAIGLGLPLLPIGLASKTFDGRNNWAPKVLQLFKTSHMLRTWQGSPLCSLVTHLVRCEQGYHPALNPHPPSGLGLTRQFLMRPCDLGLRMFDGQSLITLQELSWDRLDFLCFRFLSQGAAKLQGLAKMTTKVKGLLRGLRYISQIFDEKEQEMQIGLPTDVKHVAHIGWDGPSESAPSWMNEFASPAETLSGISNSKEVKNLSTGSTLEGQTEKPKHSSRRSSGSASSLLNSPDRRSSDSSKHSRYQASSITGSPLNSPSDVPKSSRRHRPSNKSMDSPREESSGSSRTSRRHKTSSLGAESPIQDLPTIPKHSRGRKSKGSSGSGSSKSKEKNSSHEALPFPDPGPGGSESMHGRKNTASQLSSVLEAYEEER</sequence>
<name>A0A835MU59_9ROSI</name>
<dbReference type="InterPro" id="IPR000095">
    <property type="entry name" value="CRIB_dom"/>
</dbReference>
<evidence type="ECO:0000313" key="4">
    <source>
        <dbReference type="EMBL" id="KAF9673581.1"/>
    </source>
</evidence>
<dbReference type="FunFam" id="1.10.3520.10:FF:000004">
    <property type="entry name" value="Glycolipid transfer protein 1"/>
    <property type="match status" value="1"/>
</dbReference>
<dbReference type="PANTHER" id="PTHR10219">
    <property type="entry name" value="GLYCOLIPID TRANSFER PROTEIN-RELATED"/>
    <property type="match status" value="1"/>
</dbReference>
<dbReference type="GO" id="GO:0016020">
    <property type="term" value="C:membrane"/>
    <property type="evidence" value="ECO:0007669"/>
    <property type="project" value="TreeGrafter"/>
</dbReference>
<dbReference type="GO" id="GO:1902387">
    <property type="term" value="F:ceramide 1-phosphate binding"/>
    <property type="evidence" value="ECO:0007669"/>
    <property type="project" value="TreeGrafter"/>
</dbReference>
<dbReference type="PANTHER" id="PTHR10219:SF25">
    <property type="entry name" value="PLECKSTRIN HOMOLOGY DOMAIN-CONTAINING FAMILY A MEMBER 8"/>
    <property type="match status" value="1"/>
</dbReference>
<feature type="domain" description="CRIB" evidence="3">
    <location>
        <begin position="354"/>
        <end position="367"/>
    </location>
</feature>
<dbReference type="OrthoDB" id="205255at2759"/>
<gene>
    <name evidence="4" type="ORF">SADUNF_Sadunf10G0039100</name>
</gene>